<dbReference type="GO" id="GO:0006419">
    <property type="term" value="P:alanyl-tRNA aminoacylation"/>
    <property type="evidence" value="ECO:0007669"/>
    <property type="project" value="TreeGrafter"/>
</dbReference>
<name>X1TDU7_9ZZZZ</name>
<comment type="caution">
    <text evidence="1">The sequence shown here is derived from an EMBL/GenBank/DDBJ whole genome shotgun (WGS) entry which is preliminary data.</text>
</comment>
<dbReference type="InterPro" id="IPR050058">
    <property type="entry name" value="Ala-tRNA_ligase"/>
</dbReference>
<dbReference type="GO" id="GO:0002161">
    <property type="term" value="F:aminoacyl-tRNA deacylase activity"/>
    <property type="evidence" value="ECO:0007669"/>
    <property type="project" value="TreeGrafter"/>
</dbReference>
<dbReference type="SUPFAM" id="SSF55186">
    <property type="entry name" value="ThrRS/AlaRS common domain"/>
    <property type="match status" value="1"/>
</dbReference>
<dbReference type="InterPro" id="IPR018163">
    <property type="entry name" value="Thr/Ala-tRNA-synth_IIc_edit"/>
</dbReference>
<dbReference type="AlphaFoldDB" id="X1TDU7"/>
<accession>X1TDU7</accession>
<dbReference type="GO" id="GO:0004813">
    <property type="term" value="F:alanine-tRNA ligase activity"/>
    <property type="evidence" value="ECO:0007669"/>
    <property type="project" value="TreeGrafter"/>
</dbReference>
<gene>
    <name evidence="1" type="ORF">S12H4_15075</name>
</gene>
<dbReference type="EMBL" id="BARW01007216">
    <property type="protein sequence ID" value="GAI85780.1"/>
    <property type="molecule type" value="Genomic_DNA"/>
</dbReference>
<proteinExistence type="predicted"/>
<dbReference type="PANTHER" id="PTHR11777">
    <property type="entry name" value="ALANYL-TRNA SYNTHETASE"/>
    <property type="match status" value="1"/>
</dbReference>
<reference evidence="1" key="1">
    <citation type="journal article" date="2014" name="Front. Microbiol.">
        <title>High frequency of phylogenetically diverse reductive dehalogenase-homologous genes in deep subseafloor sedimentary metagenomes.</title>
        <authorList>
            <person name="Kawai M."/>
            <person name="Futagami T."/>
            <person name="Toyoda A."/>
            <person name="Takaki Y."/>
            <person name="Nishi S."/>
            <person name="Hori S."/>
            <person name="Arai W."/>
            <person name="Tsubouchi T."/>
            <person name="Morono Y."/>
            <person name="Uchiyama I."/>
            <person name="Ito T."/>
            <person name="Fujiyama A."/>
            <person name="Inagaki F."/>
            <person name="Takami H."/>
        </authorList>
    </citation>
    <scope>NUCLEOTIDE SEQUENCE</scope>
    <source>
        <strain evidence="1">Expedition CK06-06</strain>
    </source>
</reference>
<organism evidence="1">
    <name type="scientific">marine sediment metagenome</name>
    <dbReference type="NCBI Taxonomy" id="412755"/>
    <lineage>
        <taxon>unclassified sequences</taxon>
        <taxon>metagenomes</taxon>
        <taxon>ecological metagenomes</taxon>
    </lineage>
</organism>
<sequence length="59" mass="6587">SKDRTATKKNHTATHLLQWALQEILGKSVAQQGSFVGPDYLRFDSTYPKAPTVKELKKG</sequence>
<dbReference type="GO" id="GO:0000166">
    <property type="term" value="F:nucleotide binding"/>
    <property type="evidence" value="ECO:0007669"/>
    <property type="project" value="InterPro"/>
</dbReference>
<dbReference type="PANTHER" id="PTHR11777:SF9">
    <property type="entry name" value="ALANINE--TRNA LIGASE, CYTOPLASMIC"/>
    <property type="match status" value="1"/>
</dbReference>
<evidence type="ECO:0000313" key="1">
    <source>
        <dbReference type="EMBL" id="GAI85780.1"/>
    </source>
</evidence>
<dbReference type="Gene3D" id="3.30.980.10">
    <property type="entry name" value="Threonyl-trna Synthetase, Chain A, domain 2"/>
    <property type="match status" value="1"/>
</dbReference>
<protein>
    <recommendedName>
        <fullName evidence="2">Alanyl-tRNA synthetase class IIc N-terminal domain-containing protein</fullName>
    </recommendedName>
</protein>
<feature type="non-terminal residue" evidence="1">
    <location>
        <position position="1"/>
    </location>
</feature>
<evidence type="ECO:0008006" key="2">
    <source>
        <dbReference type="Google" id="ProtNLM"/>
    </source>
</evidence>